<feature type="domain" description="DUF4301" evidence="1">
    <location>
        <begin position="4"/>
        <end position="515"/>
    </location>
</feature>
<reference evidence="2" key="1">
    <citation type="submission" date="2018-06" db="EMBL/GenBank/DDBJ databases">
        <authorList>
            <person name="Zhirakovskaya E."/>
        </authorList>
    </citation>
    <scope>NUCLEOTIDE SEQUENCE</scope>
</reference>
<protein>
    <recommendedName>
        <fullName evidence="1">DUF4301 domain-containing protein</fullName>
    </recommendedName>
</protein>
<organism evidence="2">
    <name type="scientific">hydrothermal vent metagenome</name>
    <dbReference type="NCBI Taxonomy" id="652676"/>
    <lineage>
        <taxon>unclassified sequences</taxon>
        <taxon>metagenomes</taxon>
        <taxon>ecological metagenomes</taxon>
    </lineage>
</organism>
<dbReference type="InterPro" id="IPR025393">
    <property type="entry name" value="DUF4301"/>
</dbReference>
<dbReference type="SUPFAM" id="SSF53448">
    <property type="entry name" value="Nucleotide-diphospho-sugar transferases"/>
    <property type="match status" value="1"/>
</dbReference>
<gene>
    <name evidence="2" type="ORF">MNBD_BACTEROID02-1750</name>
</gene>
<proteinExistence type="predicted"/>
<dbReference type="InterPro" id="IPR029044">
    <property type="entry name" value="Nucleotide-diphossugar_trans"/>
</dbReference>
<evidence type="ECO:0000259" key="1">
    <source>
        <dbReference type="Pfam" id="PF14134"/>
    </source>
</evidence>
<name>A0A3B0QWI2_9ZZZZ</name>
<sequence>MSFTEKDINQIRQKGLTLEKVKSQIALFKKGVPFVNLESAATKGKGILSLNKEETQHYVTLFDSNRDELSIVKFVPASGAATRMFKTLFAFLKEYRSEKESINSYINRHKDNELSVFLVGLEKLPFFEEVVYKIHELTPNFDNLSYDKKRVEFIKTMLNEDRLNYSFYPKGLLPFHRYKEYVSTAFEEHLFEAALYSSSKNKANLHFTISERHNHKFDEEFKYIEEDVEEKTNTTFNISFSYQKHSTDTIGVTKKNEPFRNDDGSLLFRPSGHGALLENLNDLDADIVFIKNIDNVVVKKYKEDVAYYKKMLGGILLEIQQQAFVYLRLLEKTNLKENELVEIAQFLLEKLNVSINREFEKYSTKYQIEYLRDKLNRPIRVCGMVKNEGEPGGGPFWVKDESGAVSLQIVESAQIDKKNKHQKEILKRATHFNPVDLVCGIKNYKGELFDLTKFVDHKTAFITMKTKTGKDLKALELPGLWNGSMAFWNTIFVEVPLLTFNPVKTVNDLLKTPHQIL</sequence>
<evidence type="ECO:0000313" key="2">
    <source>
        <dbReference type="EMBL" id="VAV84682.1"/>
    </source>
</evidence>
<dbReference type="AlphaFoldDB" id="A0A3B0QWI2"/>
<accession>A0A3B0QWI2</accession>
<dbReference type="EMBL" id="UOEB01000177">
    <property type="protein sequence ID" value="VAV84682.1"/>
    <property type="molecule type" value="Genomic_DNA"/>
</dbReference>
<dbReference type="Pfam" id="PF14134">
    <property type="entry name" value="DUF4301"/>
    <property type="match status" value="1"/>
</dbReference>